<name>A0A2L1TV54_9BACL</name>
<evidence type="ECO:0000313" key="1">
    <source>
        <dbReference type="EMBL" id="AVF24560.1"/>
    </source>
</evidence>
<accession>A0A2L1TV54</accession>
<organism evidence="1 2">
    <name type="scientific">Paenibacillus larvae subsp. larvae</name>
    <dbReference type="NCBI Taxonomy" id="147375"/>
    <lineage>
        <taxon>Bacteria</taxon>
        <taxon>Bacillati</taxon>
        <taxon>Bacillota</taxon>
        <taxon>Bacilli</taxon>
        <taxon>Bacillales</taxon>
        <taxon>Paenibacillaceae</taxon>
        <taxon>Paenibacillus</taxon>
    </lineage>
</organism>
<sequence>MKATSLLLRIIENVIQAEGRLSSLASNGG</sequence>
<evidence type="ECO:0000313" key="2">
    <source>
        <dbReference type="Proteomes" id="UP000239833"/>
    </source>
</evidence>
<dbReference type="EMBL" id="CP019655">
    <property type="protein sequence ID" value="AVF24560.1"/>
    <property type="molecule type" value="Genomic_DNA"/>
</dbReference>
<dbReference type="AlphaFoldDB" id="A0A2L1TV54"/>
<proteinExistence type="predicted"/>
<gene>
    <name evidence="1" type="ORF">ERICIII_00315</name>
</gene>
<protein>
    <submittedName>
        <fullName evidence="1">Uncharacterized protein</fullName>
    </submittedName>
</protein>
<reference evidence="2" key="1">
    <citation type="submission" date="2017-02" db="EMBL/GenBank/DDBJ databases">
        <title>Delineation of Paenibacillus larvae strains originating from foulbrood outbreaks.</title>
        <authorList>
            <person name="Beims H."/>
            <person name="Bunk B."/>
            <person name="Sproeer C."/>
            <person name="Mohr K.I."/>
            <person name="Pradella S."/>
            <person name="Guenther G."/>
            <person name="Rohde M."/>
            <person name="von der Ohe W."/>
            <person name="Steinert M."/>
        </authorList>
    </citation>
    <scope>NUCLEOTIDE SEQUENCE [LARGE SCALE GENOMIC DNA]</scope>
    <source>
        <strain evidence="2">Eric_III</strain>
    </source>
</reference>
<dbReference type="Proteomes" id="UP000239833">
    <property type="component" value="Chromosome"/>
</dbReference>